<reference evidence="1" key="1">
    <citation type="submission" date="2023-12" db="EMBL/GenBank/DDBJ databases">
        <title>Genome assembly of Anisodus tanguticus.</title>
        <authorList>
            <person name="Wang Y.-J."/>
        </authorList>
    </citation>
    <scope>NUCLEOTIDE SEQUENCE</scope>
    <source>
        <strain evidence="1">KB-2021</strain>
        <tissue evidence="1">Leaf</tissue>
    </source>
</reference>
<keyword evidence="2" id="KW-1185">Reference proteome</keyword>
<evidence type="ECO:0000313" key="2">
    <source>
        <dbReference type="Proteomes" id="UP001291623"/>
    </source>
</evidence>
<comment type="caution">
    <text evidence="1">The sequence shown here is derived from an EMBL/GenBank/DDBJ whole genome shotgun (WGS) entry which is preliminary data.</text>
</comment>
<dbReference type="AlphaFoldDB" id="A0AAE1SSE3"/>
<name>A0AAE1SSE3_9SOLA</name>
<dbReference type="Proteomes" id="UP001291623">
    <property type="component" value="Unassembled WGS sequence"/>
</dbReference>
<gene>
    <name evidence="1" type="ORF">RND71_002929</name>
</gene>
<organism evidence="1 2">
    <name type="scientific">Anisodus tanguticus</name>
    <dbReference type="NCBI Taxonomy" id="243964"/>
    <lineage>
        <taxon>Eukaryota</taxon>
        <taxon>Viridiplantae</taxon>
        <taxon>Streptophyta</taxon>
        <taxon>Embryophyta</taxon>
        <taxon>Tracheophyta</taxon>
        <taxon>Spermatophyta</taxon>
        <taxon>Magnoliopsida</taxon>
        <taxon>eudicotyledons</taxon>
        <taxon>Gunneridae</taxon>
        <taxon>Pentapetalae</taxon>
        <taxon>asterids</taxon>
        <taxon>lamiids</taxon>
        <taxon>Solanales</taxon>
        <taxon>Solanaceae</taxon>
        <taxon>Solanoideae</taxon>
        <taxon>Hyoscyameae</taxon>
        <taxon>Anisodus</taxon>
    </lineage>
</organism>
<accession>A0AAE1SSE3</accession>
<proteinExistence type="predicted"/>
<protein>
    <submittedName>
        <fullName evidence="1">Uncharacterized protein</fullName>
    </submittedName>
</protein>
<evidence type="ECO:0000313" key="1">
    <source>
        <dbReference type="EMBL" id="KAK4376633.1"/>
    </source>
</evidence>
<dbReference type="EMBL" id="JAVYJV010000002">
    <property type="protein sequence ID" value="KAK4376633.1"/>
    <property type="molecule type" value="Genomic_DNA"/>
</dbReference>
<sequence length="68" mass="7562">MDKYITHNMMLADINKACSLMRDGDCLSMRVKIVFALLLVKDLESLINCNTCGNIGMLLEKNISGPLD</sequence>